<keyword evidence="3" id="KW-0319">Glycerol metabolism</keyword>
<dbReference type="GO" id="GO:0008889">
    <property type="term" value="F:glycerophosphodiester phosphodiesterase activity"/>
    <property type="evidence" value="ECO:0007669"/>
    <property type="project" value="UniProtKB-EC"/>
</dbReference>
<dbReference type="Proteomes" id="UP000694886">
    <property type="component" value="Chromosome 4"/>
</dbReference>
<accession>A0AB32V7T2</accession>
<evidence type="ECO:0000313" key="7">
    <source>
        <dbReference type="Proteomes" id="UP000694886"/>
    </source>
</evidence>
<dbReference type="GeneID" id="18601075"/>
<comment type="similarity">
    <text evidence="1">Belongs to the glycerophosphoryl diester phosphodiesterase family.</text>
</comment>
<dbReference type="PANTHER" id="PTHR22958:SF1">
    <property type="entry name" value="GLYCEROPHOSPHOCHOLINE PHOSPHODIESTERASE GPCPD1"/>
    <property type="match status" value="1"/>
</dbReference>
<dbReference type="GO" id="GO:0006629">
    <property type="term" value="P:lipid metabolic process"/>
    <property type="evidence" value="ECO:0007669"/>
    <property type="project" value="InterPro"/>
</dbReference>
<dbReference type="Gene3D" id="3.20.20.190">
    <property type="entry name" value="Phosphatidylinositol (PI) phosphodiesterase"/>
    <property type="match status" value="1"/>
</dbReference>
<evidence type="ECO:0000256" key="5">
    <source>
        <dbReference type="ARBA" id="ARBA00047512"/>
    </source>
</evidence>
<dbReference type="InterPro" id="IPR051578">
    <property type="entry name" value="GDPD"/>
</dbReference>
<dbReference type="PANTHER" id="PTHR22958">
    <property type="entry name" value="GLYCEROPHOSPHORYL DIESTER PHOSPHODIESTERASE"/>
    <property type="match status" value="1"/>
</dbReference>
<evidence type="ECO:0000256" key="4">
    <source>
        <dbReference type="ARBA" id="ARBA00022801"/>
    </source>
</evidence>
<organism evidence="7 8">
    <name type="scientific">Theobroma cacao</name>
    <name type="common">Cacao</name>
    <name type="synonym">Cocoa</name>
    <dbReference type="NCBI Taxonomy" id="3641"/>
    <lineage>
        <taxon>Eukaryota</taxon>
        <taxon>Viridiplantae</taxon>
        <taxon>Streptophyta</taxon>
        <taxon>Embryophyta</taxon>
        <taxon>Tracheophyta</taxon>
        <taxon>Spermatophyta</taxon>
        <taxon>Magnoliopsida</taxon>
        <taxon>eudicotyledons</taxon>
        <taxon>Gunneridae</taxon>
        <taxon>Pentapetalae</taxon>
        <taxon>rosids</taxon>
        <taxon>malvids</taxon>
        <taxon>Malvales</taxon>
        <taxon>Malvaceae</taxon>
        <taxon>Byttnerioideae</taxon>
        <taxon>Theobroma</taxon>
    </lineage>
</organism>
<dbReference type="PROSITE" id="PS51704">
    <property type="entry name" value="GP_PDE"/>
    <property type="match status" value="1"/>
</dbReference>
<sequence>MALKAVHVSDVPNLDQVPENASLSLYSTRFSKGLELNRATSFRIPKFLVIGHRGHGMNMLQSSDSRMKAIKENSILSFNSAAKSPIDFIEFDVQVTKDDCPVIFHDDVILSEENGTVFEKRVTELCLAEFLCYGPQREAGKEGRCLLRKTKDGKIVKWEVETDDPLCTLEEAFQRVEPSLGFNIELKFDDNIVYQQDYLVHVLQVILQVVFEFAKDRPIIFSSFHPDAAQLVRKLQNNYPVFFLTNGGTELYYDVRRNSLEEAIKVCLEGGLQGIVSEIKGVFRNPGALPKIKESKLSLLTYGKLNNVPEAVYMQYLMGIDGVIVDFVQEISQALSDMIKPAKAVPAEEGNGEAEAKSQLQFSQQELSFLLKLIPELIQH</sequence>
<gene>
    <name evidence="8" type="primary">LOC18601075</name>
</gene>
<dbReference type="InterPro" id="IPR030395">
    <property type="entry name" value="GP_PDE_dom"/>
</dbReference>
<dbReference type="CDD" id="cd08605">
    <property type="entry name" value="GDPD_GDE5_like_1_plant"/>
    <property type="match status" value="1"/>
</dbReference>
<protein>
    <recommendedName>
        <fullName evidence="2">glycerophosphodiester phosphodiesterase</fullName>
        <ecNumber evidence="2">3.1.4.46</ecNumber>
    </recommendedName>
</protein>
<evidence type="ECO:0000259" key="6">
    <source>
        <dbReference type="PROSITE" id="PS51704"/>
    </source>
</evidence>
<dbReference type="GO" id="GO:0006071">
    <property type="term" value="P:glycerol metabolic process"/>
    <property type="evidence" value="ECO:0007669"/>
    <property type="project" value="UniProtKB-KW"/>
</dbReference>
<evidence type="ECO:0000313" key="8">
    <source>
        <dbReference type="RefSeq" id="XP_007031952.2"/>
    </source>
</evidence>
<keyword evidence="4" id="KW-0378">Hydrolase</keyword>
<dbReference type="KEGG" id="tcc:18601075"/>
<feature type="domain" description="GP-PDE" evidence="6">
    <location>
        <begin position="47"/>
        <end position="335"/>
    </location>
</feature>
<proteinExistence type="inferred from homology"/>
<comment type="catalytic activity">
    <reaction evidence="5">
        <text>a sn-glycero-3-phosphodiester + H2O = an alcohol + sn-glycerol 3-phosphate + H(+)</text>
        <dbReference type="Rhea" id="RHEA:12969"/>
        <dbReference type="ChEBI" id="CHEBI:15377"/>
        <dbReference type="ChEBI" id="CHEBI:15378"/>
        <dbReference type="ChEBI" id="CHEBI:30879"/>
        <dbReference type="ChEBI" id="CHEBI:57597"/>
        <dbReference type="ChEBI" id="CHEBI:83408"/>
        <dbReference type="EC" id="3.1.4.46"/>
    </reaction>
</comment>
<dbReference type="AlphaFoldDB" id="A0AB32V7T2"/>
<evidence type="ECO:0000256" key="2">
    <source>
        <dbReference type="ARBA" id="ARBA00012247"/>
    </source>
</evidence>
<dbReference type="EC" id="3.1.4.46" evidence="2"/>
<dbReference type="Gramene" id="Tc04v2_t003620.1">
    <property type="protein sequence ID" value="Tc04v2_p003620.1"/>
    <property type="gene ID" value="Tc04v2_g003620"/>
</dbReference>
<dbReference type="FunFam" id="3.20.20.190:FF:000034">
    <property type="entry name" value="Glycerophosphodiester phosphodiesterase GDPD2"/>
    <property type="match status" value="1"/>
</dbReference>
<name>A0AB32V7T2_THECC</name>
<evidence type="ECO:0000256" key="3">
    <source>
        <dbReference type="ARBA" id="ARBA00022798"/>
    </source>
</evidence>
<reference evidence="7" key="1">
    <citation type="journal article" date="1997" name="Nucleic Acids Res.">
        <title>tRNAscan-SE: a program for improved detection of transfer RNA genes in genomic sequence.</title>
        <authorList>
            <person name="Lowe T.M."/>
            <person name="Eddy S.R."/>
        </authorList>
    </citation>
    <scope>NUCLEOTIDE SEQUENCE [LARGE SCALE GENOMIC DNA]</scope>
    <source>
        <strain evidence="7">r\B97-61/B2</strain>
    </source>
</reference>
<evidence type="ECO:0000256" key="1">
    <source>
        <dbReference type="ARBA" id="ARBA00007277"/>
    </source>
</evidence>
<dbReference type="RefSeq" id="XP_007031952.2">
    <property type="nucleotide sequence ID" value="XM_007031890.2"/>
</dbReference>
<dbReference type="InterPro" id="IPR017946">
    <property type="entry name" value="PLC-like_Pdiesterase_TIM-brl"/>
</dbReference>
<reference evidence="8" key="2">
    <citation type="submission" date="2025-08" db="UniProtKB">
        <authorList>
            <consortium name="RefSeq"/>
        </authorList>
    </citation>
    <scope>IDENTIFICATION</scope>
</reference>
<dbReference type="Pfam" id="PF03009">
    <property type="entry name" value="GDPD"/>
    <property type="match status" value="1"/>
</dbReference>
<dbReference type="SUPFAM" id="SSF51695">
    <property type="entry name" value="PLC-like phosphodiesterases"/>
    <property type="match status" value="1"/>
</dbReference>